<keyword evidence="2" id="KW-1185">Reference proteome</keyword>
<sequence length="30" mass="3708">MIRIFVEYMMGFKGKRPKVWKMMRIGTGWE</sequence>
<proteinExistence type="predicted"/>
<dbReference type="Proteomes" id="UP000295008">
    <property type="component" value="Unassembled WGS sequence"/>
</dbReference>
<dbReference type="AlphaFoldDB" id="A0A4R1R8U1"/>
<name>A0A4R1R8U1_HYDET</name>
<dbReference type="EMBL" id="SLUN01000028">
    <property type="protein sequence ID" value="TCL62076.1"/>
    <property type="molecule type" value="Genomic_DNA"/>
</dbReference>
<gene>
    <name evidence="1" type="ORF">EDC14_102832</name>
</gene>
<comment type="caution">
    <text evidence="1">The sequence shown here is derived from an EMBL/GenBank/DDBJ whole genome shotgun (WGS) entry which is preliminary data.</text>
</comment>
<reference evidence="1 2" key="1">
    <citation type="submission" date="2019-03" db="EMBL/GenBank/DDBJ databases">
        <title>Genomic Encyclopedia of Type Strains, Phase IV (KMG-IV): sequencing the most valuable type-strain genomes for metagenomic binning, comparative biology and taxonomic classification.</title>
        <authorList>
            <person name="Goeker M."/>
        </authorList>
    </citation>
    <scope>NUCLEOTIDE SEQUENCE [LARGE SCALE GENOMIC DNA]</scope>
    <source>
        <strain evidence="1 2">LX-B</strain>
    </source>
</reference>
<accession>A0A4R1R8U1</accession>
<organism evidence="1 2">
    <name type="scientific">Hydrogenispora ethanolica</name>
    <dbReference type="NCBI Taxonomy" id="1082276"/>
    <lineage>
        <taxon>Bacteria</taxon>
        <taxon>Bacillati</taxon>
        <taxon>Bacillota</taxon>
        <taxon>Hydrogenispora</taxon>
    </lineage>
</organism>
<evidence type="ECO:0000313" key="1">
    <source>
        <dbReference type="EMBL" id="TCL62076.1"/>
    </source>
</evidence>
<protein>
    <submittedName>
        <fullName evidence="1">Uncharacterized protein</fullName>
    </submittedName>
</protein>
<evidence type="ECO:0000313" key="2">
    <source>
        <dbReference type="Proteomes" id="UP000295008"/>
    </source>
</evidence>